<dbReference type="Pfam" id="PF03171">
    <property type="entry name" value="2OG-FeII_Oxy"/>
    <property type="match status" value="1"/>
</dbReference>
<dbReference type="InterPro" id="IPR050295">
    <property type="entry name" value="Plant_2OG-oxidoreductases"/>
</dbReference>
<dbReference type="GO" id="GO:0008168">
    <property type="term" value="F:methyltransferase activity"/>
    <property type="evidence" value="ECO:0007669"/>
    <property type="project" value="UniProtKB-KW"/>
</dbReference>
<evidence type="ECO:0000256" key="2">
    <source>
        <dbReference type="ARBA" id="ARBA00022723"/>
    </source>
</evidence>
<keyword evidence="3" id="KW-0847">Vitamin C</keyword>
<dbReference type="InterPro" id="IPR005123">
    <property type="entry name" value="Oxoglu/Fe-dep_dioxygenase_dom"/>
</dbReference>
<gene>
    <name evidence="7" type="ORF">MtrunA17_Chr7g0239091</name>
</gene>
<comment type="similarity">
    <text evidence="1 5">Belongs to the iron/ascorbate-dependent oxidoreductase family.</text>
</comment>
<evidence type="ECO:0000256" key="3">
    <source>
        <dbReference type="ARBA" id="ARBA00022896"/>
    </source>
</evidence>
<keyword evidence="7" id="KW-0489">Methyltransferase</keyword>
<dbReference type="GO" id="GO:0031418">
    <property type="term" value="F:L-ascorbic acid binding"/>
    <property type="evidence" value="ECO:0007669"/>
    <property type="project" value="UniProtKB-KW"/>
</dbReference>
<organism evidence="7">
    <name type="scientific">Medicago truncatula</name>
    <name type="common">Barrel medic</name>
    <name type="synonym">Medicago tribuloides</name>
    <dbReference type="NCBI Taxonomy" id="3880"/>
    <lineage>
        <taxon>Eukaryota</taxon>
        <taxon>Viridiplantae</taxon>
        <taxon>Streptophyta</taxon>
        <taxon>Embryophyta</taxon>
        <taxon>Tracheophyta</taxon>
        <taxon>Spermatophyta</taxon>
        <taxon>Magnoliopsida</taxon>
        <taxon>eudicotyledons</taxon>
        <taxon>Gunneridae</taxon>
        <taxon>Pentapetalae</taxon>
        <taxon>rosids</taxon>
        <taxon>fabids</taxon>
        <taxon>Fabales</taxon>
        <taxon>Fabaceae</taxon>
        <taxon>Papilionoideae</taxon>
        <taxon>50 kb inversion clade</taxon>
        <taxon>NPAAA clade</taxon>
        <taxon>Hologalegina</taxon>
        <taxon>IRL clade</taxon>
        <taxon>Trifolieae</taxon>
        <taxon>Medicago</taxon>
    </lineage>
</organism>
<evidence type="ECO:0000313" key="7">
    <source>
        <dbReference type="EMBL" id="RHN46150.1"/>
    </source>
</evidence>
<dbReference type="SUPFAM" id="SSF51197">
    <property type="entry name" value="Clavaminate synthase-like"/>
    <property type="match status" value="1"/>
</dbReference>
<evidence type="ECO:0000256" key="4">
    <source>
        <dbReference type="ARBA" id="ARBA00023004"/>
    </source>
</evidence>
<sequence>MLIFYCWQVLPYRCTVFFSLKKNVLCFCVSRDLNVGPYIYYVVFLSAREDLVFKKTVFLFSKLMFLHSFQTGLFLSGSHTQHQRRPYQSTQRTVSIAKMSTLNGGADHVLGTTHKKEESPTFPYIQETARKNPFNVPESYVRTEEQMEKHLYTPHLSSHLPIIDFGLLSNGNKEELLKLDFACKEWGYFQIVNHGMQIDLMQRVKDAVAEFSELSIKEKIKYAMPPDDMQGYGHTSVDWSDYLVLLVYPTRFRKPQFWPKELKDTIDAYSNEIKRIGEEVINSLSLLLGLEEHGLLDLHREVHQGFRVNYYPPCNTPEKVLGVSPHSDPRTIAIVMQDDDVSGTEIRYKRNWVPITPIPGALVVNVGDVIEILSNGKYKSVEHRAITNKNKKRTTFISYLFPQGDAEIGALDHMIDDQNPKMYKDTTYGEYLRHVLNTKLEGKPHINATKINEWIGE</sequence>
<dbReference type="AlphaFoldDB" id="A0A396GYS0"/>
<comment type="caution">
    <text evidence="7">The sequence shown here is derived from an EMBL/GenBank/DDBJ whole genome shotgun (WGS) entry which is preliminary data.</text>
</comment>
<dbReference type="FunFam" id="2.60.120.330:FF:000079">
    <property type="entry name" value="Protein SRG1"/>
    <property type="match status" value="1"/>
</dbReference>
<keyword evidence="2 5" id="KW-0479">Metal-binding</keyword>
<protein>
    <submittedName>
        <fullName evidence="7">Putative thebaine 6-O-demethylase</fullName>
        <ecNumber evidence="7">1.14.11.31</ecNumber>
    </submittedName>
</protein>
<name>A0A396GYS0_MEDTR</name>
<dbReference type="GO" id="GO:0032259">
    <property type="term" value="P:methylation"/>
    <property type="evidence" value="ECO:0007669"/>
    <property type="project" value="UniProtKB-KW"/>
</dbReference>
<reference evidence="7" key="1">
    <citation type="journal article" date="2018" name="Nat. Plants">
        <title>Whole-genome landscape of Medicago truncatula symbiotic genes.</title>
        <authorList>
            <person name="Pecrix Y."/>
            <person name="Gamas P."/>
            <person name="Carrere S."/>
        </authorList>
    </citation>
    <scope>NUCLEOTIDE SEQUENCE</scope>
    <source>
        <tissue evidence="7">Leaves</tissue>
    </source>
</reference>
<dbReference type="EMBL" id="PSQE01000007">
    <property type="protein sequence ID" value="RHN46150.1"/>
    <property type="molecule type" value="Genomic_DNA"/>
</dbReference>
<proteinExistence type="inferred from homology"/>
<evidence type="ECO:0000256" key="1">
    <source>
        <dbReference type="ARBA" id="ARBA00008056"/>
    </source>
</evidence>
<dbReference type="EC" id="1.14.11.31" evidence="7"/>
<dbReference type="PROSITE" id="PS51471">
    <property type="entry name" value="FE2OG_OXY"/>
    <property type="match status" value="1"/>
</dbReference>
<feature type="domain" description="Fe2OG dioxygenase" evidence="6">
    <location>
        <begin position="301"/>
        <end position="402"/>
    </location>
</feature>
<dbReference type="GO" id="GO:0046872">
    <property type="term" value="F:metal ion binding"/>
    <property type="evidence" value="ECO:0007669"/>
    <property type="project" value="UniProtKB-KW"/>
</dbReference>
<keyword evidence="4 5" id="KW-0408">Iron</keyword>
<dbReference type="Gramene" id="rna40593">
    <property type="protein sequence ID" value="RHN46150.1"/>
    <property type="gene ID" value="gene40593"/>
</dbReference>
<dbReference type="InterPro" id="IPR027443">
    <property type="entry name" value="IPNS-like_sf"/>
</dbReference>
<dbReference type="InterPro" id="IPR044861">
    <property type="entry name" value="IPNS-like_FE2OG_OXY"/>
</dbReference>
<dbReference type="Gene3D" id="2.60.120.330">
    <property type="entry name" value="B-lactam Antibiotic, Isopenicillin N Synthase, Chain"/>
    <property type="match status" value="1"/>
</dbReference>
<keyword evidence="7" id="KW-0808">Transferase</keyword>
<evidence type="ECO:0000256" key="5">
    <source>
        <dbReference type="RuleBase" id="RU003682"/>
    </source>
</evidence>
<keyword evidence="5 7" id="KW-0560">Oxidoreductase</keyword>
<evidence type="ECO:0000259" key="6">
    <source>
        <dbReference type="PROSITE" id="PS51471"/>
    </source>
</evidence>
<dbReference type="Pfam" id="PF14226">
    <property type="entry name" value="DIOX_N"/>
    <property type="match status" value="1"/>
</dbReference>
<dbReference type="Proteomes" id="UP000265566">
    <property type="component" value="Chromosome 7"/>
</dbReference>
<dbReference type="PANTHER" id="PTHR47991">
    <property type="entry name" value="OXOGLUTARATE/IRON-DEPENDENT DIOXYGENASE"/>
    <property type="match status" value="1"/>
</dbReference>
<accession>A0A396GYS0</accession>
<dbReference type="InterPro" id="IPR026992">
    <property type="entry name" value="DIOX_N"/>
</dbReference>
<dbReference type="GO" id="GO:0102802">
    <property type="term" value="F:thebaine 6-O-demethylase activity"/>
    <property type="evidence" value="ECO:0007669"/>
    <property type="project" value="UniProtKB-EC"/>
</dbReference>